<evidence type="ECO:0000313" key="6">
    <source>
        <dbReference type="EMBL" id="KAF9680998.1"/>
    </source>
</evidence>
<feature type="compositionally biased region" description="Basic and acidic residues" evidence="5">
    <location>
        <begin position="84"/>
        <end position="98"/>
    </location>
</feature>
<dbReference type="Proteomes" id="UP000657918">
    <property type="component" value="Unassembled WGS sequence"/>
</dbReference>
<feature type="region of interest" description="Disordered" evidence="5">
    <location>
        <begin position="547"/>
        <end position="576"/>
    </location>
</feature>
<dbReference type="CDD" id="cd23767">
    <property type="entry name" value="IQCD"/>
    <property type="match status" value="1"/>
</dbReference>
<dbReference type="AlphaFoldDB" id="A0A835K541"/>
<protein>
    <recommendedName>
        <fullName evidence="8">Calmodulin-binding family protein</fullName>
    </recommendedName>
</protein>
<evidence type="ECO:0000313" key="7">
    <source>
        <dbReference type="Proteomes" id="UP000657918"/>
    </source>
</evidence>
<dbReference type="GO" id="GO:0005634">
    <property type="term" value="C:nucleus"/>
    <property type="evidence" value="ECO:0007669"/>
    <property type="project" value="UniProtKB-SubCell"/>
</dbReference>
<gene>
    <name evidence="6" type="ORF">SADUNF_Sadunf06G0180000</name>
</gene>
<dbReference type="PANTHER" id="PTHR31250">
    <property type="entry name" value="IQ DOMAIN-CONTAINING PROTEIN IQM3"/>
    <property type="match status" value="1"/>
</dbReference>
<evidence type="ECO:0000256" key="3">
    <source>
        <dbReference type="ARBA" id="ARBA00022490"/>
    </source>
</evidence>
<comment type="caution">
    <text evidence="6">The sequence shown here is derived from an EMBL/GenBank/DDBJ whole genome shotgun (WGS) entry which is preliminary data.</text>
</comment>
<evidence type="ECO:0000256" key="4">
    <source>
        <dbReference type="ARBA" id="ARBA00023242"/>
    </source>
</evidence>
<dbReference type="PANTHER" id="PTHR31250:SF57">
    <property type="entry name" value="IQ DOMAIN-CONTAINING PROTEIN IQM1"/>
    <property type="match status" value="1"/>
</dbReference>
<feature type="compositionally biased region" description="Basic and acidic residues" evidence="5">
    <location>
        <begin position="111"/>
        <end position="122"/>
    </location>
</feature>
<keyword evidence="7" id="KW-1185">Reference proteome</keyword>
<dbReference type="OrthoDB" id="7344096at2759"/>
<organism evidence="6 7">
    <name type="scientific">Salix dunnii</name>
    <dbReference type="NCBI Taxonomy" id="1413687"/>
    <lineage>
        <taxon>Eukaryota</taxon>
        <taxon>Viridiplantae</taxon>
        <taxon>Streptophyta</taxon>
        <taxon>Embryophyta</taxon>
        <taxon>Tracheophyta</taxon>
        <taxon>Spermatophyta</taxon>
        <taxon>Magnoliopsida</taxon>
        <taxon>eudicotyledons</taxon>
        <taxon>Gunneridae</taxon>
        <taxon>Pentapetalae</taxon>
        <taxon>rosids</taxon>
        <taxon>fabids</taxon>
        <taxon>Malpighiales</taxon>
        <taxon>Salicaceae</taxon>
        <taxon>Saliceae</taxon>
        <taxon>Salix</taxon>
    </lineage>
</organism>
<reference evidence="6 7" key="1">
    <citation type="submission" date="2020-10" db="EMBL/GenBank/DDBJ databases">
        <title>Plant Genome Project.</title>
        <authorList>
            <person name="Zhang R.-G."/>
        </authorList>
    </citation>
    <scope>NUCLEOTIDE SEQUENCE [LARGE SCALE GENOMIC DNA]</scope>
    <source>
        <strain evidence="6">FAFU-HL-1</strain>
        <tissue evidence="6">Leaf</tissue>
    </source>
</reference>
<evidence type="ECO:0000256" key="1">
    <source>
        <dbReference type="ARBA" id="ARBA00004123"/>
    </source>
</evidence>
<proteinExistence type="predicted"/>
<keyword evidence="3" id="KW-0963">Cytoplasm</keyword>
<evidence type="ECO:0008006" key="8">
    <source>
        <dbReference type="Google" id="ProtNLM"/>
    </source>
</evidence>
<dbReference type="InterPro" id="IPR044159">
    <property type="entry name" value="IQM"/>
</dbReference>
<dbReference type="EMBL" id="JADGMS010000006">
    <property type="protein sequence ID" value="KAF9680998.1"/>
    <property type="molecule type" value="Genomic_DNA"/>
</dbReference>
<name>A0A835K541_9ROSI</name>
<keyword evidence="4" id="KW-0539">Nucleus</keyword>
<comment type="subcellular location">
    <subcellularLocation>
        <location evidence="2">Cytoplasm</location>
    </subcellularLocation>
    <subcellularLocation>
        <location evidence="1">Nucleus</location>
    </subcellularLocation>
</comment>
<feature type="region of interest" description="Disordered" evidence="5">
    <location>
        <begin position="78"/>
        <end position="98"/>
    </location>
</feature>
<dbReference type="GO" id="GO:0005737">
    <property type="term" value="C:cytoplasm"/>
    <property type="evidence" value="ECO:0007669"/>
    <property type="project" value="UniProtKB-SubCell"/>
</dbReference>
<evidence type="ECO:0000256" key="5">
    <source>
        <dbReference type="SAM" id="MobiDB-lite"/>
    </source>
</evidence>
<feature type="region of interest" description="Disordered" evidence="5">
    <location>
        <begin position="111"/>
        <end position="135"/>
    </location>
</feature>
<sequence length="589" mass="66329">MVLCLFNSAVIEEFKVERLEIPTPRINFVSSLMGLSFSLLLSAWSAILGQKFFGSKDTVENTVVRSLSFGRRDGVMGPRTNSFKTDDSETTGKFDGSDKMSLERSLSFEHWESNETKAKPSDPSKNPSSRKTKANEIIHLTKPTISLPEPPVIFFSPKPKNELDAAATTVQKVYKSYRTRRNLADCAVVVEELWWKALDFATLKRNSVSFFSIEKHETAMSKWARAKTRVAKLGKGLSKDEKAQKLALQHWLEAIDPRHRYGHNLHFYYEIWSDSKSTEPFFYWLDIGDGKEVNLEKCPRSKLQRQCIQYLGPVMSHDSASVQFNSKFLKEREAFEVIVEGGKLLYRQTGTLINTTGDKKWIFVLSTSRSLYVGQKNKGVFQHSSFLAGAATTAAGRLVAQDGALQAIWPYSGHYLPNEDNFKEFITFLEEHDVDLTNVKKCSIDDENDSFKVVDDNSNEEEIKEVFTTITSTDTKADDIDGPIDNTTTITEQDSTEVNADKLQAPVFDLSKRLSCKWTSGYGPRIGCVRDYPADLQCRALEQVNLSPRTNPGRAGNRVPIPSPRPSPKVRVSPRLAYMGLPSPRVSVN</sequence>
<accession>A0A835K541</accession>
<evidence type="ECO:0000256" key="2">
    <source>
        <dbReference type="ARBA" id="ARBA00004496"/>
    </source>
</evidence>